<evidence type="ECO:0000313" key="2">
    <source>
        <dbReference type="Proteomes" id="UP001056120"/>
    </source>
</evidence>
<sequence length="67" mass="7403">MLSRKQEGFSANSGLLVVLVDEQNEQESPDGSKEKIGFSSHLGETGKAIQLLEIIKCYIQNLSLKPR</sequence>
<keyword evidence="2" id="KW-1185">Reference proteome</keyword>
<accession>A0ACB9FSC2</accession>
<protein>
    <submittedName>
        <fullName evidence="1">Uncharacterized protein</fullName>
    </submittedName>
</protein>
<reference evidence="1 2" key="2">
    <citation type="journal article" date="2022" name="Mol. Ecol. Resour.">
        <title>The genomes of chicory, endive, great burdock and yacon provide insights into Asteraceae paleo-polyploidization history and plant inulin production.</title>
        <authorList>
            <person name="Fan W."/>
            <person name="Wang S."/>
            <person name="Wang H."/>
            <person name="Wang A."/>
            <person name="Jiang F."/>
            <person name="Liu H."/>
            <person name="Zhao H."/>
            <person name="Xu D."/>
            <person name="Zhang Y."/>
        </authorList>
    </citation>
    <scope>NUCLEOTIDE SEQUENCE [LARGE SCALE GENOMIC DNA]</scope>
    <source>
        <strain evidence="2">cv. Yunnan</strain>
        <tissue evidence="1">Leaves</tissue>
    </source>
</reference>
<organism evidence="1 2">
    <name type="scientific">Smallanthus sonchifolius</name>
    <dbReference type="NCBI Taxonomy" id="185202"/>
    <lineage>
        <taxon>Eukaryota</taxon>
        <taxon>Viridiplantae</taxon>
        <taxon>Streptophyta</taxon>
        <taxon>Embryophyta</taxon>
        <taxon>Tracheophyta</taxon>
        <taxon>Spermatophyta</taxon>
        <taxon>Magnoliopsida</taxon>
        <taxon>eudicotyledons</taxon>
        <taxon>Gunneridae</taxon>
        <taxon>Pentapetalae</taxon>
        <taxon>asterids</taxon>
        <taxon>campanulids</taxon>
        <taxon>Asterales</taxon>
        <taxon>Asteraceae</taxon>
        <taxon>Asteroideae</taxon>
        <taxon>Heliantheae alliance</taxon>
        <taxon>Millerieae</taxon>
        <taxon>Smallanthus</taxon>
    </lineage>
</organism>
<dbReference type="EMBL" id="CM042033">
    <property type="protein sequence ID" value="KAI3774264.1"/>
    <property type="molecule type" value="Genomic_DNA"/>
</dbReference>
<comment type="caution">
    <text evidence="1">The sequence shown here is derived from an EMBL/GenBank/DDBJ whole genome shotgun (WGS) entry which is preliminary data.</text>
</comment>
<proteinExistence type="predicted"/>
<name>A0ACB9FSC2_9ASTR</name>
<gene>
    <name evidence="1" type="ORF">L1987_48812</name>
</gene>
<reference evidence="2" key="1">
    <citation type="journal article" date="2022" name="Mol. Ecol. Resour.">
        <title>The genomes of chicory, endive, great burdock and yacon provide insights into Asteraceae palaeo-polyploidization history and plant inulin production.</title>
        <authorList>
            <person name="Fan W."/>
            <person name="Wang S."/>
            <person name="Wang H."/>
            <person name="Wang A."/>
            <person name="Jiang F."/>
            <person name="Liu H."/>
            <person name="Zhao H."/>
            <person name="Xu D."/>
            <person name="Zhang Y."/>
        </authorList>
    </citation>
    <scope>NUCLEOTIDE SEQUENCE [LARGE SCALE GENOMIC DNA]</scope>
    <source>
        <strain evidence="2">cv. Yunnan</strain>
    </source>
</reference>
<evidence type="ECO:0000313" key="1">
    <source>
        <dbReference type="EMBL" id="KAI3774264.1"/>
    </source>
</evidence>
<dbReference type="Proteomes" id="UP001056120">
    <property type="component" value="Linkage Group LG16"/>
</dbReference>